<evidence type="ECO:0000313" key="6">
    <source>
        <dbReference type="Proteomes" id="UP001200741"/>
    </source>
</evidence>
<comment type="caution">
    <text evidence="5">The sequence shown here is derived from an EMBL/GenBank/DDBJ whole genome shotgun (WGS) entry which is preliminary data.</text>
</comment>
<proteinExistence type="inferred from homology"/>
<evidence type="ECO:0000256" key="3">
    <source>
        <dbReference type="ARBA" id="ARBA00022833"/>
    </source>
</evidence>
<keyword evidence="3" id="KW-0862">Zinc</keyword>
<dbReference type="PANTHER" id="PTHR28620:SF1">
    <property type="entry name" value="CENP-V_GFA DOMAIN-CONTAINING PROTEIN"/>
    <property type="match status" value="1"/>
</dbReference>
<evidence type="ECO:0000259" key="4">
    <source>
        <dbReference type="PROSITE" id="PS51891"/>
    </source>
</evidence>
<dbReference type="SUPFAM" id="SSF51316">
    <property type="entry name" value="Mss4-like"/>
    <property type="match status" value="1"/>
</dbReference>
<dbReference type="PROSITE" id="PS51891">
    <property type="entry name" value="CENP_V_GFA"/>
    <property type="match status" value="1"/>
</dbReference>
<reference evidence="5 6" key="1">
    <citation type="submission" date="2021-12" db="EMBL/GenBank/DDBJ databases">
        <title>Genome seq of P8.</title>
        <authorList>
            <person name="Seo T."/>
        </authorList>
    </citation>
    <scope>NUCLEOTIDE SEQUENCE [LARGE SCALE GENOMIC DNA]</scope>
    <source>
        <strain evidence="5 6">P8</strain>
    </source>
</reference>
<evidence type="ECO:0000256" key="1">
    <source>
        <dbReference type="ARBA" id="ARBA00005495"/>
    </source>
</evidence>
<evidence type="ECO:0000256" key="2">
    <source>
        <dbReference type="ARBA" id="ARBA00022723"/>
    </source>
</evidence>
<dbReference type="Proteomes" id="UP001200741">
    <property type="component" value="Unassembled WGS sequence"/>
</dbReference>
<dbReference type="Gene3D" id="2.170.150.70">
    <property type="match status" value="1"/>
</dbReference>
<keyword evidence="2" id="KW-0479">Metal-binding</keyword>
<dbReference type="Pfam" id="PF04828">
    <property type="entry name" value="GFA"/>
    <property type="match status" value="1"/>
</dbReference>
<comment type="similarity">
    <text evidence="1">Belongs to the Gfa family.</text>
</comment>
<organism evidence="5 6">
    <name type="scientific">Pelomonas cellulosilytica</name>
    <dbReference type="NCBI Taxonomy" id="2906762"/>
    <lineage>
        <taxon>Bacteria</taxon>
        <taxon>Pseudomonadati</taxon>
        <taxon>Pseudomonadota</taxon>
        <taxon>Betaproteobacteria</taxon>
        <taxon>Burkholderiales</taxon>
        <taxon>Sphaerotilaceae</taxon>
        <taxon>Roseateles</taxon>
    </lineage>
</organism>
<sequence length="129" mass="14609">MIEGSCHCGAVRWRFDGQPDGATACNCTICRRYGALWAYDYVDEGIHVSGATEAYIRGVAIEFHFCPRCACVAYWRGLRLEDDGRRRIAVNLRLAEPGDVASIPIDHFDGLDTFDDLPRDGRWVGDYWF</sequence>
<dbReference type="InterPro" id="IPR011057">
    <property type="entry name" value="Mss4-like_sf"/>
</dbReference>
<keyword evidence="6" id="KW-1185">Reference proteome</keyword>
<name>A0ABS8XZX8_9BURK</name>
<dbReference type="InterPro" id="IPR006913">
    <property type="entry name" value="CENP-V/GFA"/>
</dbReference>
<gene>
    <name evidence="5" type="ORF">LXT13_18235</name>
</gene>
<dbReference type="InterPro" id="IPR052355">
    <property type="entry name" value="CENP-V-like"/>
</dbReference>
<protein>
    <submittedName>
        <fullName evidence="5">GFA family protein</fullName>
    </submittedName>
</protein>
<dbReference type="PANTHER" id="PTHR28620">
    <property type="entry name" value="CENTROMERE PROTEIN V"/>
    <property type="match status" value="1"/>
</dbReference>
<evidence type="ECO:0000313" key="5">
    <source>
        <dbReference type="EMBL" id="MCE4556336.1"/>
    </source>
</evidence>
<feature type="domain" description="CENP-V/GFA" evidence="4">
    <location>
        <begin position="2"/>
        <end position="120"/>
    </location>
</feature>
<accession>A0ABS8XZX8</accession>
<dbReference type="RefSeq" id="WP_233373376.1">
    <property type="nucleotide sequence ID" value="NZ_JAJTWU010000007.1"/>
</dbReference>
<dbReference type="EMBL" id="JAJTWU010000007">
    <property type="protein sequence ID" value="MCE4556336.1"/>
    <property type="molecule type" value="Genomic_DNA"/>
</dbReference>